<dbReference type="Proteomes" id="UP000270034">
    <property type="component" value="Chromosome"/>
</dbReference>
<gene>
    <name evidence="1" type="ORF">AcetOrient_orf00540</name>
</gene>
<name>A0A2Z5ZDV4_9PROT</name>
<dbReference type="KEGG" id="aot:AcetOri_orf00540"/>
<proteinExistence type="predicted"/>
<protein>
    <submittedName>
        <fullName evidence="1">Tail protein</fullName>
    </submittedName>
</protein>
<dbReference type="InterPro" id="IPR018755">
    <property type="entry name" value="Phage_Mu_Gp48"/>
</dbReference>
<evidence type="ECO:0000313" key="1">
    <source>
        <dbReference type="EMBL" id="BBC78721.1"/>
    </source>
</evidence>
<evidence type="ECO:0000313" key="2">
    <source>
        <dbReference type="Proteomes" id="UP000270034"/>
    </source>
</evidence>
<dbReference type="EMBL" id="AP018515">
    <property type="protein sequence ID" value="BBC78721.1"/>
    <property type="molecule type" value="Genomic_DNA"/>
</dbReference>
<dbReference type="Pfam" id="PF10076">
    <property type="entry name" value="Phage_Mu_Gp48"/>
    <property type="match status" value="1"/>
</dbReference>
<organism evidence="1 2">
    <name type="scientific">Acetobacter orientalis</name>
    <dbReference type="NCBI Taxonomy" id="146474"/>
    <lineage>
        <taxon>Bacteria</taxon>
        <taxon>Pseudomonadati</taxon>
        <taxon>Pseudomonadota</taxon>
        <taxon>Alphaproteobacteria</taxon>
        <taxon>Acetobacterales</taxon>
        <taxon>Acetobacteraceae</taxon>
        <taxon>Acetobacter</taxon>
    </lineage>
</organism>
<sequence>MPPVFTKDMFRSAFMSLLPTGPIWPRGEGSALYKISDAWAASFARSSDRAGNLLDDAFPTSTTELLPEWEATLGLPDPCAGVNPSIAQRRAQVVARLTDTNGCSVPYFIAFAKALGYDITITQFTPRRFGARFGTPFGGDAWAYAWQVNAPQFTINRLKFGDSFGQPWAQWSNNILQCELKARAPAHTILLFNYGN</sequence>
<dbReference type="AlphaFoldDB" id="A0A2Z5ZDV4"/>
<reference evidence="1 2" key="1">
    <citation type="submission" date="2018-02" db="EMBL/GenBank/DDBJ databases">
        <title>Acetobacter orientalis genome.</title>
        <authorList>
            <person name="Nakashima N."/>
            <person name="Tamura T."/>
        </authorList>
    </citation>
    <scope>NUCLEOTIDE SEQUENCE [LARGE SCALE GENOMIC DNA]</scope>
    <source>
        <strain evidence="1 2">FAN1</strain>
    </source>
</reference>
<accession>A0A2Z5ZDV4</accession>